<feature type="compositionally biased region" description="Polar residues" evidence="1">
    <location>
        <begin position="265"/>
        <end position="278"/>
    </location>
</feature>
<gene>
    <name evidence="2" type="ORF">SAMN06269185_2213</name>
</gene>
<reference evidence="2 3" key="1">
    <citation type="submission" date="2017-09" db="EMBL/GenBank/DDBJ databases">
        <authorList>
            <person name="Ehlers B."/>
            <person name="Leendertz F.H."/>
        </authorList>
    </citation>
    <scope>NUCLEOTIDE SEQUENCE [LARGE SCALE GENOMIC DNA]</scope>
    <source>
        <strain evidence="2 3">DSM 27208</strain>
    </source>
</reference>
<dbReference type="AlphaFoldDB" id="A0A285NWR0"/>
<evidence type="ECO:0000256" key="1">
    <source>
        <dbReference type="SAM" id="MobiDB-lite"/>
    </source>
</evidence>
<dbReference type="Proteomes" id="UP000219453">
    <property type="component" value="Unassembled WGS sequence"/>
</dbReference>
<dbReference type="OrthoDB" id="157461at2157"/>
<protein>
    <submittedName>
        <fullName evidence="2">Uncharacterized protein</fullName>
    </submittedName>
</protein>
<keyword evidence="3" id="KW-1185">Reference proteome</keyword>
<dbReference type="EMBL" id="OBEJ01000002">
    <property type="protein sequence ID" value="SNZ13477.1"/>
    <property type="molecule type" value="Genomic_DNA"/>
</dbReference>
<feature type="region of interest" description="Disordered" evidence="1">
    <location>
        <begin position="202"/>
        <end position="278"/>
    </location>
</feature>
<evidence type="ECO:0000313" key="3">
    <source>
        <dbReference type="Proteomes" id="UP000219453"/>
    </source>
</evidence>
<name>A0A285NWR0_NATPI</name>
<accession>A0A285NWR0</accession>
<evidence type="ECO:0000313" key="2">
    <source>
        <dbReference type="EMBL" id="SNZ13477.1"/>
    </source>
</evidence>
<dbReference type="RefSeq" id="WP_097009105.1">
    <property type="nucleotide sequence ID" value="NZ_OBEJ01000002.1"/>
</dbReference>
<proteinExistence type="predicted"/>
<organism evidence="2 3">
    <name type="scientific">Natronoarchaeum philippinense</name>
    <dbReference type="NCBI Taxonomy" id="558529"/>
    <lineage>
        <taxon>Archaea</taxon>
        <taxon>Methanobacteriati</taxon>
        <taxon>Methanobacteriota</taxon>
        <taxon>Stenosarchaea group</taxon>
        <taxon>Halobacteria</taxon>
        <taxon>Halobacteriales</taxon>
        <taxon>Natronoarchaeaceae</taxon>
    </lineage>
</organism>
<sequence>MASHPRLRSTDDVTHWCGNVFEAFALTVGDAVACHEVLDDADVGTVDGLVRAARSHPCTFPNPIAFVRGTLLASARGVDAPARYWANAPEVHLDSLFAPFDCRVTVEWRDDDTRRILLEDADGTEFRTTVTYPETPLGRDNYPVLLAAVNRDLLDGTGVELVLLAGPADRWQYALGETAALDKLRSRYGETVQFGNRQLLADNQPSAYVPEGDGDVPTPDWALDGADDTDKQSPRSSDVSFAQLAERIERSAESFDDVDPADGNADTSASERTATSGNVETLLSDLSDVWPPGVPTTDIIEPNSDSTPMLGAAAADPERVDDATPIDDLFDGIEREVTSQSRESGDDADRCRQSDCAATLDDISDQHDAFRTSDDRSDTADRS</sequence>
<feature type="region of interest" description="Disordered" evidence="1">
    <location>
        <begin position="358"/>
        <end position="383"/>
    </location>
</feature>
<feature type="compositionally biased region" description="Basic and acidic residues" evidence="1">
    <location>
        <begin position="364"/>
        <end position="383"/>
    </location>
</feature>